<name>A0A923LKZ9_9FIRM</name>
<accession>A0A923LKZ9</accession>
<dbReference type="Gene3D" id="1.10.3210.10">
    <property type="entry name" value="Hypothetical protein af1432"/>
    <property type="match status" value="1"/>
</dbReference>
<dbReference type="NCBIfam" id="TIGR00277">
    <property type="entry name" value="HDIG"/>
    <property type="match status" value="1"/>
</dbReference>
<evidence type="ECO:0000313" key="2">
    <source>
        <dbReference type="EMBL" id="MBC5689859.1"/>
    </source>
</evidence>
<evidence type="ECO:0000313" key="3">
    <source>
        <dbReference type="Proteomes" id="UP000652477"/>
    </source>
</evidence>
<dbReference type="Pfam" id="PF01966">
    <property type="entry name" value="HD"/>
    <property type="match status" value="1"/>
</dbReference>
<evidence type="ECO:0000259" key="1">
    <source>
        <dbReference type="Pfam" id="PF01966"/>
    </source>
</evidence>
<gene>
    <name evidence="2" type="ORF">H8S37_13160</name>
</gene>
<reference evidence="2" key="1">
    <citation type="submission" date="2020-08" db="EMBL/GenBank/DDBJ databases">
        <title>Genome public.</title>
        <authorList>
            <person name="Liu C."/>
            <person name="Sun Q."/>
        </authorList>
    </citation>
    <scope>NUCLEOTIDE SEQUENCE</scope>
    <source>
        <strain evidence="2">NSJ-55</strain>
    </source>
</reference>
<dbReference type="RefSeq" id="WP_186876526.1">
    <property type="nucleotide sequence ID" value="NZ_JACOPF010000003.1"/>
</dbReference>
<dbReference type="Proteomes" id="UP000652477">
    <property type="component" value="Unassembled WGS sequence"/>
</dbReference>
<dbReference type="AlphaFoldDB" id="A0A923LKZ9"/>
<sequence>MAKYVVQPYTKASYDLKYFKEFSTERMKAIALMAEVGLPLYKIHHSIVIGDVALLIADGVEKELGIKVDRYVCEMGALLHDVGISQIQKDDMPEHAFIGSQIARDAGYSEEVARCIELHDFAGLTKEYVEGANLPCVIDKEDKLPETWEEKIVAYADMIVSLEGEWFMDVWNDDTCACRAYYDLLSVVFKTRTGRVLTKDHPQFKHEIEFNKEMRKFIPREVYETIRPRINRMRDTIRLSGETLPFPSLDSWEE</sequence>
<dbReference type="InterPro" id="IPR006674">
    <property type="entry name" value="HD_domain"/>
</dbReference>
<dbReference type="CDD" id="cd00077">
    <property type="entry name" value="HDc"/>
    <property type="match status" value="1"/>
</dbReference>
<feature type="domain" description="HD" evidence="1">
    <location>
        <begin position="44"/>
        <end position="157"/>
    </location>
</feature>
<protein>
    <submittedName>
        <fullName evidence="2">HD domain-containing protein</fullName>
    </submittedName>
</protein>
<dbReference type="SUPFAM" id="SSF109604">
    <property type="entry name" value="HD-domain/PDEase-like"/>
    <property type="match status" value="1"/>
</dbReference>
<proteinExistence type="predicted"/>
<dbReference type="EMBL" id="JACOPF010000003">
    <property type="protein sequence ID" value="MBC5689859.1"/>
    <property type="molecule type" value="Genomic_DNA"/>
</dbReference>
<keyword evidence="3" id="KW-1185">Reference proteome</keyword>
<dbReference type="InterPro" id="IPR006675">
    <property type="entry name" value="HDIG_dom"/>
</dbReference>
<comment type="caution">
    <text evidence="2">The sequence shown here is derived from an EMBL/GenBank/DDBJ whole genome shotgun (WGS) entry which is preliminary data.</text>
</comment>
<dbReference type="InterPro" id="IPR003607">
    <property type="entry name" value="HD/PDEase_dom"/>
</dbReference>
<organism evidence="2 3">
    <name type="scientific">Mediterraneibacter hominis</name>
    <dbReference type="NCBI Taxonomy" id="2763054"/>
    <lineage>
        <taxon>Bacteria</taxon>
        <taxon>Bacillati</taxon>
        <taxon>Bacillota</taxon>
        <taxon>Clostridia</taxon>
        <taxon>Lachnospirales</taxon>
        <taxon>Lachnospiraceae</taxon>
        <taxon>Mediterraneibacter</taxon>
    </lineage>
</organism>